<dbReference type="Proteomes" id="UP000799779">
    <property type="component" value="Unassembled WGS sequence"/>
</dbReference>
<dbReference type="AlphaFoldDB" id="A0A6A5W6C6"/>
<evidence type="ECO:0000256" key="1">
    <source>
        <dbReference type="SAM" id="MobiDB-lite"/>
    </source>
</evidence>
<proteinExistence type="predicted"/>
<keyword evidence="3" id="KW-1185">Reference proteome</keyword>
<name>A0A6A5W6C6_9PLEO</name>
<organism evidence="2 3">
    <name type="scientific">Amniculicola lignicola CBS 123094</name>
    <dbReference type="NCBI Taxonomy" id="1392246"/>
    <lineage>
        <taxon>Eukaryota</taxon>
        <taxon>Fungi</taxon>
        <taxon>Dikarya</taxon>
        <taxon>Ascomycota</taxon>
        <taxon>Pezizomycotina</taxon>
        <taxon>Dothideomycetes</taxon>
        <taxon>Pleosporomycetidae</taxon>
        <taxon>Pleosporales</taxon>
        <taxon>Amniculicolaceae</taxon>
        <taxon>Amniculicola</taxon>
    </lineage>
</organism>
<gene>
    <name evidence="2" type="ORF">P154DRAFT_578871</name>
</gene>
<protein>
    <submittedName>
        <fullName evidence="2">Uncharacterized protein</fullName>
    </submittedName>
</protein>
<evidence type="ECO:0000313" key="2">
    <source>
        <dbReference type="EMBL" id="KAF1997450.1"/>
    </source>
</evidence>
<dbReference type="EMBL" id="ML977613">
    <property type="protein sequence ID" value="KAF1997450.1"/>
    <property type="molecule type" value="Genomic_DNA"/>
</dbReference>
<reference evidence="2" key="1">
    <citation type="journal article" date="2020" name="Stud. Mycol.">
        <title>101 Dothideomycetes genomes: a test case for predicting lifestyles and emergence of pathogens.</title>
        <authorList>
            <person name="Haridas S."/>
            <person name="Albert R."/>
            <person name="Binder M."/>
            <person name="Bloem J."/>
            <person name="Labutti K."/>
            <person name="Salamov A."/>
            <person name="Andreopoulos B."/>
            <person name="Baker S."/>
            <person name="Barry K."/>
            <person name="Bills G."/>
            <person name="Bluhm B."/>
            <person name="Cannon C."/>
            <person name="Castanera R."/>
            <person name="Culley D."/>
            <person name="Daum C."/>
            <person name="Ezra D."/>
            <person name="Gonzalez J."/>
            <person name="Henrissat B."/>
            <person name="Kuo A."/>
            <person name="Liang C."/>
            <person name="Lipzen A."/>
            <person name="Lutzoni F."/>
            <person name="Magnuson J."/>
            <person name="Mondo S."/>
            <person name="Nolan M."/>
            <person name="Ohm R."/>
            <person name="Pangilinan J."/>
            <person name="Park H.-J."/>
            <person name="Ramirez L."/>
            <person name="Alfaro M."/>
            <person name="Sun H."/>
            <person name="Tritt A."/>
            <person name="Yoshinaga Y."/>
            <person name="Zwiers L.-H."/>
            <person name="Turgeon B."/>
            <person name="Goodwin S."/>
            <person name="Spatafora J."/>
            <person name="Crous P."/>
            <person name="Grigoriev I."/>
        </authorList>
    </citation>
    <scope>NUCLEOTIDE SEQUENCE</scope>
    <source>
        <strain evidence="2">CBS 123094</strain>
    </source>
</reference>
<accession>A0A6A5W6C6</accession>
<feature type="region of interest" description="Disordered" evidence="1">
    <location>
        <begin position="1"/>
        <end position="71"/>
    </location>
</feature>
<evidence type="ECO:0000313" key="3">
    <source>
        <dbReference type="Proteomes" id="UP000799779"/>
    </source>
</evidence>
<sequence length="135" mass="14746">MALSQTKTTVMSTVQISPANEVSNQKTATNVSPKAAPMASAGSSKAKPEPKPRKKAKAKANDSGGEKVIPGVKTYKEGRVDVATGRRYKFKRMEAHAPFPMLTPRIFPFEMLQNLLFTIFPWNSGLRSSNMFSVA</sequence>
<feature type="compositionally biased region" description="Polar residues" evidence="1">
    <location>
        <begin position="1"/>
        <end position="32"/>
    </location>
</feature>